<evidence type="ECO:0000256" key="2">
    <source>
        <dbReference type="ARBA" id="ARBA00022578"/>
    </source>
</evidence>
<dbReference type="Pfam" id="PF13700">
    <property type="entry name" value="DUF4158"/>
    <property type="match status" value="1"/>
</dbReference>
<dbReference type="InterPro" id="IPR047653">
    <property type="entry name" value="Tn3-like_transpos"/>
</dbReference>
<gene>
    <name evidence="7" type="ORF">F5984_23745</name>
</gene>
<dbReference type="GO" id="GO:0003677">
    <property type="term" value="F:DNA binding"/>
    <property type="evidence" value="ECO:0007669"/>
    <property type="project" value="UniProtKB-KW"/>
</dbReference>
<name>A0A7J5TUZ6_9BACT</name>
<dbReference type="GO" id="GO:0004803">
    <property type="term" value="F:transposase activity"/>
    <property type="evidence" value="ECO:0007669"/>
    <property type="project" value="InterPro"/>
</dbReference>
<keyword evidence="3" id="KW-0238">DNA-binding</keyword>
<evidence type="ECO:0000259" key="5">
    <source>
        <dbReference type="Pfam" id="PF01526"/>
    </source>
</evidence>
<keyword evidence="8" id="KW-1185">Reference proteome</keyword>
<accession>A0A7J5TUZ6</accession>
<evidence type="ECO:0000313" key="8">
    <source>
        <dbReference type="Proteomes" id="UP000488299"/>
    </source>
</evidence>
<dbReference type="Pfam" id="PF01526">
    <property type="entry name" value="DDE_Tnp_Tn3"/>
    <property type="match status" value="1"/>
</dbReference>
<protein>
    <submittedName>
        <fullName evidence="7">Tn3 family transposase</fullName>
    </submittedName>
</protein>
<organism evidence="7 8">
    <name type="scientific">Rudanella paleaurantiibacter</name>
    <dbReference type="NCBI Taxonomy" id="2614655"/>
    <lineage>
        <taxon>Bacteria</taxon>
        <taxon>Pseudomonadati</taxon>
        <taxon>Bacteroidota</taxon>
        <taxon>Cytophagia</taxon>
        <taxon>Cytophagales</taxon>
        <taxon>Cytophagaceae</taxon>
        <taxon>Rudanella</taxon>
    </lineage>
</organism>
<dbReference type="InterPro" id="IPR002513">
    <property type="entry name" value="Tn3_Tnp_DDE_dom"/>
</dbReference>
<comment type="caution">
    <text evidence="7">The sequence shown here is derived from an EMBL/GenBank/DDBJ whole genome shotgun (WGS) entry which is preliminary data.</text>
</comment>
<evidence type="ECO:0000259" key="6">
    <source>
        <dbReference type="Pfam" id="PF13700"/>
    </source>
</evidence>
<evidence type="ECO:0000256" key="3">
    <source>
        <dbReference type="ARBA" id="ARBA00023125"/>
    </source>
</evidence>
<dbReference type="Proteomes" id="UP000488299">
    <property type="component" value="Unassembled WGS sequence"/>
</dbReference>
<dbReference type="RefSeq" id="WP_152126717.1">
    <property type="nucleotide sequence ID" value="NZ_WELI01000014.1"/>
</dbReference>
<comment type="similarity">
    <text evidence="1">Belongs to the transposase 7 family.</text>
</comment>
<evidence type="ECO:0000313" key="7">
    <source>
        <dbReference type="EMBL" id="KAB7726644.1"/>
    </source>
</evidence>
<evidence type="ECO:0000256" key="4">
    <source>
        <dbReference type="ARBA" id="ARBA00023172"/>
    </source>
</evidence>
<dbReference type="GO" id="GO:0006313">
    <property type="term" value="P:DNA transposition"/>
    <property type="evidence" value="ECO:0007669"/>
    <property type="project" value="InterPro"/>
</dbReference>
<keyword evidence="4" id="KW-0233">DNA recombination</keyword>
<feature type="domain" description="DUF4158" evidence="6">
    <location>
        <begin position="5"/>
        <end position="170"/>
    </location>
</feature>
<dbReference type="AlphaFoldDB" id="A0A7J5TUZ6"/>
<feature type="domain" description="Tn3 transposase DDE" evidence="5">
    <location>
        <begin position="583"/>
        <end position="968"/>
    </location>
</feature>
<evidence type="ECO:0000256" key="1">
    <source>
        <dbReference type="ARBA" id="ARBA00009402"/>
    </source>
</evidence>
<keyword evidence="2" id="KW-0815">Transposition</keyword>
<dbReference type="EMBL" id="WELI01000014">
    <property type="protein sequence ID" value="KAB7726644.1"/>
    <property type="molecule type" value="Genomic_DNA"/>
</dbReference>
<reference evidence="7 8" key="1">
    <citation type="submission" date="2019-10" db="EMBL/GenBank/DDBJ databases">
        <title>Rudanella paleaurantiibacter sp. nov., isolated from sludge.</title>
        <authorList>
            <person name="Xu S.Q."/>
        </authorList>
    </citation>
    <scope>NUCLEOTIDE SEQUENCE [LARGE SCALE GENOMIC DNA]</scope>
    <source>
        <strain evidence="7 8">HX-22-17</strain>
    </source>
</reference>
<proteinExistence type="inferred from homology"/>
<dbReference type="NCBIfam" id="NF033527">
    <property type="entry name" value="transpos_Tn3"/>
    <property type="match status" value="1"/>
</dbReference>
<dbReference type="InterPro" id="IPR025296">
    <property type="entry name" value="DUF4158"/>
</dbReference>
<sequence>MPLDFLSMPERTRYEIVPPTILEVDIRQHFHLTYADRLIVLPLRGETNRLGVALQIGLLRLMGFLPDNWWTQLPLDVVEFVAAQLRIEPGNLTTYGHRQQTRSDHFLLVVKHLGFRRWEPLDVVWLEPWLLERALEHDGERVLLAMSVQKLHQQGVVRPPIAVLERLVSSINELAHQEAYRRLSPLLTDELKTRLDGLLTPEKDWAITRHRWLVQTATGSNPAAIRTVLDKLKYLRDFGVPTWPDDLMTGNRQKRLSMIGRHRSNRHLERLPVHKRYPILVAFLRERLLTLTDEALSMFDAFWEYNLAKARKEYEAYQQEVAAAKDTAMHLLGGAVKVVLDEAGTPAEQVRPQIYQTTPRDKLLLAWQAVEALLYPTRHSKLSFLTKRYGFFKQFTPYFLGQIVFQQGFTGDDFEKALQLVIELQQGSRRKLPPAPPSNFIKPVWRKFAYNTETGWDRAGYELSVLATLRDRLRSGDVFVDTSNEYGNLNSYLMAPAEWVLRRDELCRQLNLPAPSSDRLKQRITELETLLVPMQKLLEAGGDLRLEDGHLVLTRLTAEEVPLTTKALQEEINRRMPAVDLTDILVEVDSWVGFTHHLPGLEHAARGEDHPTRLLATLLALGCNIPLSDMARSSGLAYQSLWWTGANYLREETLRAANNVLVNEQHRQWLAAYWGDGTFSSSDGQRFPVSGKIRNARPLPNYFGPGKGVTQQNHTADQYAQYGTKVVPATLRDATVVLDEIIGNQTDLKITEHTTDTAGYTDIIFALFDLLGLQFSPRLRDIADQRLCKIKGKDWTYPGLKFTGTINPDYIERHWDELLRLAGSIQSGEVAASLFIRKLQAYPRQNNLTYVLQAYGQLIKTVFILRYLQSKPMRQRIHGQLNKGEELNGLRAWLWFGSDGVIRRKQHEQQMESSWSLTIVANCVVLWNTVYMQEVLRQLASEGYAIDETHFEHLSPCRFEHINRLGKYSFDNSSGFGSGNLRPLRRADKE</sequence>